<gene>
    <name evidence="2" type="ORF">C7443_106171</name>
</gene>
<keyword evidence="3" id="KW-1185">Reference proteome</keyword>
<protein>
    <recommendedName>
        <fullName evidence="4">Lipoprotein</fullName>
    </recommendedName>
</protein>
<organism evidence="2 3">
    <name type="scientific">Plasticicumulans acidivorans</name>
    <dbReference type="NCBI Taxonomy" id="886464"/>
    <lineage>
        <taxon>Bacteria</taxon>
        <taxon>Pseudomonadati</taxon>
        <taxon>Pseudomonadota</taxon>
        <taxon>Gammaproteobacteria</taxon>
        <taxon>Candidatus Competibacteraceae</taxon>
        <taxon>Plasticicumulans</taxon>
    </lineage>
</organism>
<dbReference type="EMBL" id="QGTJ01000006">
    <property type="protein sequence ID" value="PWV61157.1"/>
    <property type="molecule type" value="Genomic_DNA"/>
</dbReference>
<keyword evidence="1" id="KW-0732">Signal</keyword>
<feature type="signal peptide" evidence="1">
    <location>
        <begin position="1"/>
        <end position="21"/>
    </location>
</feature>
<dbReference type="PROSITE" id="PS51257">
    <property type="entry name" value="PROKAR_LIPOPROTEIN"/>
    <property type="match status" value="1"/>
</dbReference>
<reference evidence="2 3" key="1">
    <citation type="submission" date="2018-05" db="EMBL/GenBank/DDBJ databases">
        <title>Genomic Encyclopedia of Type Strains, Phase IV (KMG-IV): sequencing the most valuable type-strain genomes for metagenomic binning, comparative biology and taxonomic classification.</title>
        <authorList>
            <person name="Goeker M."/>
        </authorList>
    </citation>
    <scope>NUCLEOTIDE SEQUENCE [LARGE SCALE GENOMIC DNA]</scope>
    <source>
        <strain evidence="2 3">DSM 23606</strain>
    </source>
</reference>
<dbReference type="OrthoDB" id="9861119at2"/>
<evidence type="ECO:0000313" key="2">
    <source>
        <dbReference type="EMBL" id="PWV61157.1"/>
    </source>
</evidence>
<dbReference type="AlphaFoldDB" id="A0A317MUU6"/>
<proteinExistence type="predicted"/>
<evidence type="ECO:0000313" key="3">
    <source>
        <dbReference type="Proteomes" id="UP000246569"/>
    </source>
</evidence>
<comment type="caution">
    <text evidence="2">The sequence shown here is derived from an EMBL/GenBank/DDBJ whole genome shotgun (WGS) entry which is preliminary data.</text>
</comment>
<evidence type="ECO:0000256" key="1">
    <source>
        <dbReference type="SAM" id="SignalP"/>
    </source>
</evidence>
<dbReference type="RefSeq" id="WP_110018833.1">
    <property type="nucleotide sequence ID" value="NZ_QGTJ01000006.1"/>
</dbReference>
<name>A0A317MUU6_9GAMM</name>
<accession>A0A317MUU6</accession>
<dbReference type="Proteomes" id="UP000246569">
    <property type="component" value="Unassembled WGS sequence"/>
</dbReference>
<sequence length="136" mass="14265">MPRRLTTCLALLLLAGCAANMRPEGTPTDALTFTGGGLRGGSAYAVAIHLTDDGRGTVALDSDCRNGARIEPSTIKHGDAGTLSFRAFGCGGRTVGVEIQHLKLIAGKIESGELVFLQRRDNLITTVGQPMLLSDK</sequence>
<evidence type="ECO:0008006" key="4">
    <source>
        <dbReference type="Google" id="ProtNLM"/>
    </source>
</evidence>
<feature type="chain" id="PRO_5016256772" description="Lipoprotein" evidence="1">
    <location>
        <begin position="22"/>
        <end position="136"/>
    </location>
</feature>